<sequence>MKRTRKSKKRLLSSNGVSKGINLPKHSITKVPVGTEDISINAEVNDSDISLQPLVTAIPENTRDINDNIRISTLINAPINDDTKIPTFENIKINDTNTGISADVQITNNSNAKKSENNDVPTSNTEISKTIDVPTSNAEISENINVPTSNTEISKNIDVPTDTPKNNSDNGMITPLQMSSPTPTDTQIQFNIKNSTSLASPVLSQIPGTQIG</sequence>
<comment type="caution">
    <text evidence="1">The sequence shown here is derived from an EMBL/GenBank/DDBJ whole genome shotgun (WGS) entry which is preliminary data.</text>
</comment>
<gene>
    <name evidence="1" type="ORF">SPELUC_LOCUS4826</name>
</gene>
<dbReference type="Proteomes" id="UP000789366">
    <property type="component" value="Unassembled WGS sequence"/>
</dbReference>
<keyword evidence="2" id="KW-1185">Reference proteome</keyword>
<evidence type="ECO:0000313" key="1">
    <source>
        <dbReference type="EMBL" id="CAG8541559.1"/>
    </source>
</evidence>
<reference evidence="1" key="1">
    <citation type="submission" date="2021-06" db="EMBL/GenBank/DDBJ databases">
        <authorList>
            <person name="Kallberg Y."/>
            <person name="Tangrot J."/>
            <person name="Rosling A."/>
        </authorList>
    </citation>
    <scope>NUCLEOTIDE SEQUENCE</scope>
    <source>
        <strain evidence="1">28 12/20/2015</strain>
    </source>
</reference>
<organism evidence="1 2">
    <name type="scientific">Cetraspora pellucida</name>
    <dbReference type="NCBI Taxonomy" id="1433469"/>
    <lineage>
        <taxon>Eukaryota</taxon>
        <taxon>Fungi</taxon>
        <taxon>Fungi incertae sedis</taxon>
        <taxon>Mucoromycota</taxon>
        <taxon>Glomeromycotina</taxon>
        <taxon>Glomeromycetes</taxon>
        <taxon>Diversisporales</taxon>
        <taxon>Gigasporaceae</taxon>
        <taxon>Cetraspora</taxon>
    </lineage>
</organism>
<evidence type="ECO:0000313" key="2">
    <source>
        <dbReference type="Proteomes" id="UP000789366"/>
    </source>
</evidence>
<protein>
    <submittedName>
        <fullName evidence="1">15269_t:CDS:1</fullName>
    </submittedName>
</protein>
<proteinExistence type="predicted"/>
<dbReference type="EMBL" id="CAJVPW010004509">
    <property type="protein sequence ID" value="CAG8541559.1"/>
    <property type="molecule type" value="Genomic_DNA"/>
</dbReference>
<accession>A0ACA9LNR7</accession>
<feature type="non-terminal residue" evidence="1">
    <location>
        <position position="212"/>
    </location>
</feature>
<name>A0ACA9LNR7_9GLOM</name>